<dbReference type="Pfam" id="PF18935">
    <property type="entry name" value="DUF5683"/>
    <property type="match status" value="1"/>
</dbReference>
<proteinExistence type="predicted"/>
<evidence type="ECO:0000313" key="2">
    <source>
        <dbReference type="EMBL" id="SVD52373.1"/>
    </source>
</evidence>
<organism evidence="2">
    <name type="scientific">marine metagenome</name>
    <dbReference type="NCBI Taxonomy" id="408172"/>
    <lineage>
        <taxon>unclassified sequences</taxon>
        <taxon>metagenomes</taxon>
        <taxon>ecological metagenomes</taxon>
    </lineage>
</organism>
<dbReference type="EMBL" id="UINC01156131">
    <property type="protein sequence ID" value="SVD52373.1"/>
    <property type="molecule type" value="Genomic_DNA"/>
</dbReference>
<sequence length="268" mass="29896">MGFLFITFPPLSSLKFIKGLHVSSETLKEIGLIMVKNQGLTSGFYLIFNLALFLVITIPLQGQDTTSIVTEDDTESFVVEDGPTIVYPGKPLMMSLVLPGRGQLYNKEPLWKSGLFAGIELGSMVSIFYANKKADELRRDYQDLADENWNLYNWSTFTSTSGPNVTTVNGMAFTDFEAMNNYTGTHHLMLHLTGGAANQFNTDLISSDSLGLLVEYLGSGDVSLVRDRHFYENIGKYDQFVGGWSDASTDWYWEEKDVGDSIEIVIKT</sequence>
<dbReference type="InterPro" id="IPR043738">
    <property type="entry name" value="DUF5683"/>
</dbReference>
<reference evidence="2" key="1">
    <citation type="submission" date="2018-05" db="EMBL/GenBank/DDBJ databases">
        <authorList>
            <person name="Lanie J.A."/>
            <person name="Ng W.-L."/>
            <person name="Kazmierczak K.M."/>
            <person name="Andrzejewski T.M."/>
            <person name="Davidsen T.M."/>
            <person name="Wayne K.J."/>
            <person name="Tettelin H."/>
            <person name="Glass J.I."/>
            <person name="Rusch D."/>
            <person name="Podicherti R."/>
            <person name="Tsui H.-C.T."/>
            <person name="Winkler M.E."/>
        </authorList>
    </citation>
    <scope>NUCLEOTIDE SEQUENCE</scope>
</reference>
<feature type="non-terminal residue" evidence="2">
    <location>
        <position position="268"/>
    </location>
</feature>
<accession>A0A382W0W5</accession>
<dbReference type="AlphaFoldDB" id="A0A382W0W5"/>
<name>A0A382W0W5_9ZZZZ</name>
<gene>
    <name evidence="2" type="ORF">METZ01_LOCUS405227</name>
</gene>
<feature type="domain" description="DUF5683" evidence="1">
    <location>
        <begin position="88"/>
        <end position="147"/>
    </location>
</feature>
<protein>
    <recommendedName>
        <fullName evidence="1">DUF5683 domain-containing protein</fullName>
    </recommendedName>
</protein>
<evidence type="ECO:0000259" key="1">
    <source>
        <dbReference type="Pfam" id="PF18935"/>
    </source>
</evidence>